<keyword evidence="8 9" id="KW-0131">Cell cycle</keyword>
<reference evidence="12" key="1">
    <citation type="submission" date="2020-11" db="EMBL/GenBank/DDBJ databases">
        <title>Multidrug resistant novel bacterium Savagea serpentis sp. nov., isolated from the scats of a vine snake (Ahaetulla nasuta).</title>
        <authorList>
            <person name="Venkata Ramana V."/>
            <person name="Vikas Patil S."/>
            <person name="Yogita Lugani V."/>
        </authorList>
    </citation>
    <scope>NUCLEOTIDE SEQUENCE</scope>
    <source>
        <strain evidence="12">SN6</strain>
    </source>
</reference>
<evidence type="ECO:0000256" key="7">
    <source>
        <dbReference type="ARBA" id="ARBA00023172"/>
    </source>
</evidence>
<dbReference type="Proteomes" id="UP000622653">
    <property type="component" value="Unassembled WGS sequence"/>
</dbReference>
<dbReference type="GO" id="GO:0006313">
    <property type="term" value="P:DNA transposition"/>
    <property type="evidence" value="ECO:0007669"/>
    <property type="project" value="UniProtKB-UniRule"/>
</dbReference>
<comment type="caution">
    <text evidence="12">The sequence shown here is derived from an EMBL/GenBank/DDBJ whole genome shotgun (WGS) entry which is preliminary data.</text>
</comment>
<dbReference type="InterPro" id="IPR050090">
    <property type="entry name" value="Tyrosine_recombinase_XerCD"/>
</dbReference>
<dbReference type="Pfam" id="PF02899">
    <property type="entry name" value="Phage_int_SAM_1"/>
    <property type="match status" value="1"/>
</dbReference>
<comment type="subunit">
    <text evidence="9">Forms a cyclic heterotetrameric complex composed of two molecules of XerC and two molecules of XerD.</text>
</comment>
<evidence type="ECO:0000313" key="13">
    <source>
        <dbReference type="Proteomes" id="UP000622653"/>
    </source>
</evidence>
<dbReference type="HAMAP" id="MF_01808">
    <property type="entry name" value="Recomb_XerC_XerD"/>
    <property type="match status" value="1"/>
</dbReference>
<dbReference type="NCBIfam" id="NF001399">
    <property type="entry name" value="PRK00283.1"/>
    <property type="match status" value="1"/>
</dbReference>
<feature type="domain" description="Tyr recombinase" evidence="10">
    <location>
        <begin position="107"/>
        <end position="290"/>
    </location>
</feature>
<keyword evidence="2 9" id="KW-0963">Cytoplasm</keyword>
<proteinExistence type="inferred from homology"/>
<dbReference type="Gene3D" id="1.10.443.10">
    <property type="entry name" value="Intergrase catalytic core"/>
    <property type="match status" value="1"/>
</dbReference>
<keyword evidence="13" id="KW-1185">Reference proteome</keyword>
<dbReference type="RefSeq" id="WP_194561402.1">
    <property type="nucleotide sequence ID" value="NZ_JADKPV010000001.1"/>
</dbReference>
<feature type="active site" evidence="9">
    <location>
        <position position="147"/>
    </location>
</feature>
<evidence type="ECO:0000256" key="5">
    <source>
        <dbReference type="ARBA" id="ARBA00022908"/>
    </source>
</evidence>
<dbReference type="PANTHER" id="PTHR30349">
    <property type="entry name" value="PHAGE INTEGRASE-RELATED"/>
    <property type="match status" value="1"/>
</dbReference>
<keyword evidence="3 9" id="KW-0132">Cell division</keyword>
<dbReference type="GO" id="GO:0007059">
    <property type="term" value="P:chromosome segregation"/>
    <property type="evidence" value="ECO:0007669"/>
    <property type="project" value="UniProtKB-UniRule"/>
</dbReference>
<keyword evidence="6 9" id="KW-0238">DNA-binding</keyword>
<dbReference type="AlphaFoldDB" id="A0A8J7KDE4"/>
<dbReference type="InterPro" id="IPR013762">
    <property type="entry name" value="Integrase-like_cat_sf"/>
</dbReference>
<dbReference type="GO" id="GO:0051301">
    <property type="term" value="P:cell division"/>
    <property type="evidence" value="ECO:0007669"/>
    <property type="project" value="UniProtKB-KW"/>
</dbReference>
<dbReference type="InterPro" id="IPR011010">
    <property type="entry name" value="DNA_brk_join_enz"/>
</dbReference>
<dbReference type="InterPro" id="IPR010998">
    <property type="entry name" value="Integrase_recombinase_N"/>
</dbReference>
<comment type="similarity">
    <text evidence="9">Belongs to the 'phage' integrase family. XerC subfamily.</text>
</comment>
<dbReference type="GO" id="GO:0005737">
    <property type="term" value="C:cytoplasm"/>
    <property type="evidence" value="ECO:0007669"/>
    <property type="project" value="UniProtKB-SubCell"/>
</dbReference>
<name>A0A8J7KDE4_9BACL</name>
<evidence type="ECO:0000256" key="3">
    <source>
        <dbReference type="ARBA" id="ARBA00022618"/>
    </source>
</evidence>
<evidence type="ECO:0000256" key="6">
    <source>
        <dbReference type="ARBA" id="ARBA00023125"/>
    </source>
</evidence>
<dbReference type="Gene3D" id="1.10.150.130">
    <property type="match status" value="1"/>
</dbReference>
<dbReference type="InterPro" id="IPR044068">
    <property type="entry name" value="CB"/>
</dbReference>
<keyword evidence="7 9" id="KW-0233">DNA recombination</keyword>
<dbReference type="GO" id="GO:0009037">
    <property type="term" value="F:tyrosine-based site-specific recombinase activity"/>
    <property type="evidence" value="ECO:0007669"/>
    <property type="project" value="UniProtKB-UniRule"/>
</dbReference>
<dbReference type="EMBL" id="JADKPV010000001">
    <property type="protein sequence ID" value="MBF4499931.1"/>
    <property type="molecule type" value="Genomic_DNA"/>
</dbReference>
<evidence type="ECO:0000259" key="11">
    <source>
        <dbReference type="PROSITE" id="PS51900"/>
    </source>
</evidence>
<accession>A0A8J7KDE4</accession>
<feature type="active site" evidence="9">
    <location>
        <position position="245"/>
    </location>
</feature>
<feature type="active site" evidence="9">
    <location>
        <position position="268"/>
    </location>
</feature>
<dbReference type="PROSITE" id="PS51898">
    <property type="entry name" value="TYR_RECOMBINASE"/>
    <property type="match status" value="1"/>
</dbReference>
<keyword evidence="4 9" id="KW-0159">Chromosome partition</keyword>
<feature type="active site" description="O-(3'-phospho-DNA)-tyrosine intermediate" evidence="9">
    <location>
        <position position="277"/>
    </location>
</feature>
<gene>
    <name evidence="9" type="primary">xerC</name>
    <name evidence="12" type="ORF">IRY55_01045</name>
</gene>
<feature type="active site" evidence="9">
    <location>
        <position position="242"/>
    </location>
</feature>
<feature type="domain" description="Core-binding (CB)" evidence="11">
    <location>
        <begin position="1"/>
        <end position="86"/>
    </location>
</feature>
<evidence type="ECO:0000256" key="8">
    <source>
        <dbReference type="ARBA" id="ARBA00023306"/>
    </source>
</evidence>
<evidence type="ECO:0000256" key="1">
    <source>
        <dbReference type="ARBA" id="ARBA00004496"/>
    </source>
</evidence>
<dbReference type="CDD" id="cd00798">
    <property type="entry name" value="INT_XerDC_C"/>
    <property type="match status" value="1"/>
</dbReference>
<keyword evidence="5 9" id="KW-0229">DNA integration</keyword>
<dbReference type="GO" id="GO:0003677">
    <property type="term" value="F:DNA binding"/>
    <property type="evidence" value="ECO:0007669"/>
    <property type="project" value="UniProtKB-UniRule"/>
</dbReference>
<evidence type="ECO:0000256" key="2">
    <source>
        <dbReference type="ARBA" id="ARBA00022490"/>
    </source>
</evidence>
<feature type="active site" evidence="9">
    <location>
        <position position="171"/>
    </location>
</feature>
<evidence type="ECO:0000256" key="9">
    <source>
        <dbReference type="HAMAP-Rule" id="MF_01808"/>
    </source>
</evidence>
<dbReference type="SUPFAM" id="SSF56349">
    <property type="entry name" value="DNA breaking-rejoining enzymes"/>
    <property type="match status" value="1"/>
</dbReference>
<evidence type="ECO:0000256" key="4">
    <source>
        <dbReference type="ARBA" id="ARBA00022829"/>
    </source>
</evidence>
<dbReference type="Pfam" id="PF00589">
    <property type="entry name" value="Phage_integrase"/>
    <property type="match status" value="1"/>
</dbReference>
<evidence type="ECO:0000259" key="10">
    <source>
        <dbReference type="PROSITE" id="PS51898"/>
    </source>
</evidence>
<comment type="function">
    <text evidence="9">Site-specific tyrosine recombinase, which acts by catalyzing the cutting and rejoining of the recombining DNA molecules. The XerC-XerD complex is essential to convert dimers of the bacterial chromosome into monomers to permit their segregation at cell division. It also contributes to the segregational stability of plasmids.</text>
</comment>
<evidence type="ECO:0000313" key="12">
    <source>
        <dbReference type="EMBL" id="MBF4499931.1"/>
    </source>
</evidence>
<comment type="subcellular location">
    <subcellularLocation>
        <location evidence="1 9">Cytoplasm</location>
    </subcellularLocation>
</comment>
<dbReference type="PROSITE" id="PS51900">
    <property type="entry name" value="CB"/>
    <property type="match status" value="1"/>
</dbReference>
<organism evidence="12 13">
    <name type="scientific">Savagea serpentis</name>
    <dbReference type="NCBI Taxonomy" id="2785297"/>
    <lineage>
        <taxon>Bacteria</taxon>
        <taxon>Bacillati</taxon>
        <taxon>Bacillota</taxon>
        <taxon>Bacilli</taxon>
        <taxon>Bacillales</taxon>
        <taxon>Caryophanaceae</taxon>
        <taxon>Savagea</taxon>
    </lineage>
</organism>
<sequence length="296" mass="34600">MEFEPLKQEFLNYMRIEKNYALYTIQEYMSDIEQFGSFLQRQQLHLSQLTYQEARLYVTELYDVGLARATVARKITSIRTFLNYAKKTYGIDNQAFQLLYHPKKEERLPSFFYEEELEALFASLHGESRKMIRDRALVEMLYATGMRVGELVALEVSHVDLDYGIVRVMGKGRKERYVPFGSFAQDALCLYIEETRQSLMKREQHPFLFVNMKGAPITERGVRYILTQLMKEAALDGKLYPHKLRHTFATHLLNNGADLRVVQELLGHQSLAATQKYTHVTTSRLKEVLDRTHPRA</sequence>
<dbReference type="InterPro" id="IPR023009">
    <property type="entry name" value="Tyrosine_recombinase_XerC/XerD"/>
</dbReference>
<protein>
    <recommendedName>
        <fullName evidence="9">Tyrosine recombinase XerC</fullName>
    </recommendedName>
</protein>
<dbReference type="InterPro" id="IPR004107">
    <property type="entry name" value="Integrase_SAM-like_N"/>
</dbReference>
<dbReference type="PANTHER" id="PTHR30349:SF77">
    <property type="entry name" value="TYROSINE RECOMBINASE XERC"/>
    <property type="match status" value="1"/>
</dbReference>
<dbReference type="InterPro" id="IPR002104">
    <property type="entry name" value="Integrase_catalytic"/>
</dbReference>